<comment type="caution">
    <text evidence="2">The sequence shown here is derived from an EMBL/GenBank/DDBJ whole genome shotgun (WGS) entry which is preliminary data.</text>
</comment>
<reference evidence="3" key="1">
    <citation type="journal article" date="2019" name="Int. J. Syst. Evol. Microbiol.">
        <title>The Global Catalogue of Microorganisms (GCM) 10K type strain sequencing project: providing services to taxonomists for standard genome sequencing and annotation.</title>
        <authorList>
            <consortium name="The Broad Institute Genomics Platform"/>
            <consortium name="The Broad Institute Genome Sequencing Center for Infectious Disease"/>
            <person name="Wu L."/>
            <person name="Ma J."/>
        </authorList>
    </citation>
    <scope>NUCLEOTIDE SEQUENCE [LARGE SCALE GENOMIC DNA]</scope>
    <source>
        <strain evidence="3">JCM 17591</strain>
    </source>
</reference>
<keyword evidence="3" id="KW-1185">Reference proteome</keyword>
<evidence type="ECO:0008006" key="4">
    <source>
        <dbReference type="Google" id="ProtNLM"/>
    </source>
</evidence>
<evidence type="ECO:0000313" key="3">
    <source>
        <dbReference type="Proteomes" id="UP001501079"/>
    </source>
</evidence>
<dbReference type="EMBL" id="BAABBW010000004">
    <property type="protein sequence ID" value="GAA4176557.1"/>
    <property type="molecule type" value="Genomic_DNA"/>
</dbReference>
<dbReference type="RefSeq" id="WP_344754690.1">
    <property type="nucleotide sequence ID" value="NZ_BAABBW010000004.1"/>
</dbReference>
<organism evidence="2 3">
    <name type="scientific">Gryllotalpicola koreensis</name>
    <dbReference type="NCBI Taxonomy" id="993086"/>
    <lineage>
        <taxon>Bacteria</taxon>
        <taxon>Bacillati</taxon>
        <taxon>Actinomycetota</taxon>
        <taxon>Actinomycetes</taxon>
        <taxon>Micrococcales</taxon>
        <taxon>Microbacteriaceae</taxon>
        <taxon>Gryllotalpicola</taxon>
    </lineage>
</organism>
<feature type="compositionally biased region" description="Low complexity" evidence="1">
    <location>
        <begin position="29"/>
        <end position="51"/>
    </location>
</feature>
<feature type="compositionally biased region" description="Polar residues" evidence="1">
    <location>
        <begin position="216"/>
        <end position="229"/>
    </location>
</feature>
<feature type="region of interest" description="Disordered" evidence="1">
    <location>
        <begin position="216"/>
        <end position="252"/>
    </location>
</feature>
<evidence type="ECO:0000256" key="1">
    <source>
        <dbReference type="SAM" id="MobiDB-lite"/>
    </source>
</evidence>
<protein>
    <recommendedName>
        <fullName evidence="4">DUF4355 domain-containing protein</fullName>
    </recommendedName>
</protein>
<accession>A0ABP8A2W5</accession>
<feature type="region of interest" description="Disordered" evidence="1">
    <location>
        <begin position="17"/>
        <end position="61"/>
    </location>
</feature>
<proteinExistence type="predicted"/>
<sequence>MHRNAFGQLVNRNLRTLAPEDGDLGGGSDPVDVAPAATDAQADATPDTDQVPADDDWKSDPARVDAALKRLRDENAKLRTGNKDAAQKAIDDAVAKARADAAAEQAQTIGKALGLIKDDEPADPSKLIEQLTQERDSIKTERDALAKQRAARTEEDAIRAAAKTHGADLDLVTPYLKGTGALTALDQNADDYAEQVSALVKATVDKNPKLREVLVASQSTGDAPTTGDQTPEPEDDIEAQRKRYRKERGYTF</sequence>
<name>A0ABP8A2W5_9MICO</name>
<gene>
    <name evidence="2" type="ORF">GCM10022287_23970</name>
</gene>
<dbReference type="Proteomes" id="UP001501079">
    <property type="component" value="Unassembled WGS sequence"/>
</dbReference>
<evidence type="ECO:0000313" key="2">
    <source>
        <dbReference type="EMBL" id="GAA4176557.1"/>
    </source>
</evidence>